<evidence type="ECO:0000313" key="3">
    <source>
        <dbReference type="Proteomes" id="UP000785200"/>
    </source>
</evidence>
<dbReference type="InterPro" id="IPR051531">
    <property type="entry name" value="N-acetyltransferase"/>
</dbReference>
<dbReference type="Pfam" id="PF13302">
    <property type="entry name" value="Acetyltransf_3"/>
    <property type="match status" value="1"/>
</dbReference>
<dbReference type="SUPFAM" id="SSF55729">
    <property type="entry name" value="Acyl-CoA N-acyltransferases (Nat)"/>
    <property type="match status" value="1"/>
</dbReference>
<evidence type="ECO:0000259" key="1">
    <source>
        <dbReference type="Pfam" id="PF13302"/>
    </source>
</evidence>
<dbReference type="EMBL" id="VNKQ01000004">
    <property type="protein sequence ID" value="KAG0651483.1"/>
    <property type="molecule type" value="Genomic_DNA"/>
</dbReference>
<dbReference type="InterPro" id="IPR000182">
    <property type="entry name" value="GNAT_dom"/>
</dbReference>
<dbReference type="OrthoDB" id="4072826at2759"/>
<protein>
    <recommendedName>
        <fullName evidence="1">N-acetyltransferase domain-containing protein</fullName>
    </recommendedName>
</protein>
<dbReference type="PANTHER" id="PTHR43792:SF1">
    <property type="entry name" value="N-ACETYLTRANSFERASE DOMAIN-CONTAINING PROTEIN"/>
    <property type="match status" value="1"/>
</dbReference>
<dbReference type="InterPro" id="IPR016181">
    <property type="entry name" value="Acyl_CoA_acyltransferase"/>
</dbReference>
<feature type="domain" description="N-acetyltransferase" evidence="1">
    <location>
        <begin position="10"/>
        <end position="159"/>
    </location>
</feature>
<dbReference type="PANTHER" id="PTHR43792">
    <property type="entry name" value="GNAT FAMILY, PUTATIVE (AFU_ORTHOLOGUE AFUA_3G00765)-RELATED-RELATED"/>
    <property type="match status" value="1"/>
</dbReference>
<dbReference type="GO" id="GO:0016747">
    <property type="term" value="F:acyltransferase activity, transferring groups other than amino-acyl groups"/>
    <property type="evidence" value="ECO:0007669"/>
    <property type="project" value="InterPro"/>
</dbReference>
<organism evidence="2 3">
    <name type="scientific">Hyphodiscus hymeniophilus</name>
    <dbReference type="NCBI Taxonomy" id="353542"/>
    <lineage>
        <taxon>Eukaryota</taxon>
        <taxon>Fungi</taxon>
        <taxon>Dikarya</taxon>
        <taxon>Ascomycota</taxon>
        <taxon>Pezizomycotina</taxon>
        <taxon>Leotiomycetes</taxon>
        <taxon>Helotiales</taxon>
        <taxon>Hyphodiscaceae</taxon>
        <taxon>Hyphodiscus</taxon>
    </lineage>
</organism>
<dbReference type="Proteomes" id="UP000785200">
    <property type="component" value="Unassembled WGS sequence"/>
</dbReference>
<keyword evidence="3" id="KW-1185">Reference proteome</keyword>
<sequence length="235" mass="27221">MTDYAHETPRLWLQKMTVEDHLQGFHQLWNKEEATQSVKETVEDAKAWMLTTLPTPEDPDIDKYAILLRPVEENPQPWVDERGRPTMIGMTGTNRFSDEGMETGYCMHVAYWGRGYAGEAFRGFLELFWGLEERRRFMQLVAKVDEGNVASSRIIARAGGVKAGILKEWYSRPGSNGVKGDVAFWLIDRPGVSEDEMKEWKEEIKKQMVRKKELEKAKEERKIVEKQPAERLGKE</sequence>
<reference evidence="2" key="1">
    <citation type="submission" date="2019-07" db="EMBL/GenBank/DDBJ databases">
        <title>Hyphodiscus hymeniophilus genome sequencing and assembly.</title>
        <authorList>
            <person name="Kramer G."/>
            <person name="Nodwell J."/>
        </authorList>
    </citation>
    <scope>NUCLEOTIDE SEQUENCE</scope>
    <source>
        <strain evidence="2">ATCC 34498</strain>
    </source>
</reference>
<proteinExistence type="predicted"/>
<comment type="caution">
    <text evidence="2">The sequence shown here is derived from an EMBL/GenBank/DDBJ whole genome shotgun (WGS) entry which is preliminary data.</text>
</comment>
<dbReference type="Gene3D" id="3.40.630.30">
    <property type="match status" value="1"/>
</dbReference>
<dbReference type="AlphaFoldDB" id="A0A9P6VPW3"/>
<gene>
    <name evidence="2" type="ORF">D0Z07_1559</name>
</gene>
<evidence type="ECO:0000313" key="2">
    <source>
        <dbReference type="EMBL" id="KAG0651483.1"/>
    </source>
</evidence>
<name>A0A9P6VPW3_9HELO</name>
<accession>A0A9P6VPW3</accession>